<evidence type="ECO:0000313" key="2">
    <source>
        <dbReference type="Proteomes" id="UP000828390"/>
    </source>
</evidence>
<keyword evidence="2" id="KW-1185">Reference proteome</keyword>
<organism evidence="1 2">
    <name type="scientific">Dreissena polymorpha</name>
    <name type="common">Zebra mussel</name>
    <name type="synonym">Mytilus polymorpha</name>
    <dbReference type="NCBI Taxonomy" id="45954"/>
    <lineage>
        <taxon>Eukaryota</taxon>
        <taxon>Metazoa</taxon>
        <taxon>Spiralia</taxon>
        <taxon>Lophotrochozoa</taxon>
        <taxon>Mollusca</taxon>
        <taxon>Bivalvia</taxon>
        <taxon>Autobranchia</taxon>
        <taxon>Heteroconchia</taxon>
        <taxon>Euheterodonta</taxon>
        <taxon>Imparidentia</taxon>
        <taxon>Neoheterodontei</taxon>
        <taxon>Myida</taxon>
        <taxon>Dreissenoidea</taxon>
        <taxon>Dreissenidae</taxon>
        <taxon>Dreissena</taxon>
    </lineage>
</organism>
<sequence length="79" mass="8966">MTKPIIALPPKYPSPRDCMTLLETRLLSNGKALDTGAILAEVYTALTAWPRQMFLLIWVKKTILQAFKDTSTIHLHKEN</sequence>
<reference evidence="1" key="1">
    <citation type="journal article" date="2019" name="bioRxiv">
        <title>The Genome of the Zebra Mussel, Dreissena polymorpha: A Resource for Invasive Species Research.</title>
        <authorList>
            <person name="McCartney M.A."/>
            <person name="Auch B."/>
            <person name="Kono T."/>
            <person name="Mallez S."/>
            <person name="Zhang Y."/>
            <person name="Obille A."/>
            <person name="Becker A."/>
            <person name="Abrahante J.E."/>
            <person name="Garbe J."/>
            <person name="Badalamenti J.P."/>
            <person name="Herman A."/>
            <person name="Mangelson H."/>
            <person name="Liachko I."/>
            <person name="Sullivan S."/>
            <person name="Sone E.D."/>
            <person name="Koren S."/>
            <person name="Silverstein K.A.T."/>
            <person name="Beckman K.B."/>
            <person name="Gohl D.M."/>
        </authorList>
    </citation>
    <scope>NUCLEOTIDE SEQUENCE</scope>
    <source>
        <strain evidence="1">Duluth1</strain>
        <tissue evidence="1">Whole animal</tissue>
    </source>
</reference>
<proteinExistence type="predicted"/>
<name>A0A9D4EJG5_DREPO</name>
<dbReference type="EMBL" id="JAIWYP010000008">
    <property type="protein sequence ID" value="KAH3781452.1"/>
    <property type="molecule type" value="Genomic_DNA"/>
</dbReference>
<accession>A0A9D4EJG5</accession>
<dbReference type="AlphaFoldDB" id="A0A9D4EJG5"/>
<protein>
    <submittedName>
        <fullName evidence="1">Uncharacterized protein</fullName>
    </submittedName>
</protein>
<dbReference type="Proteomes" id="UP000828390">
    <property type="component" value="Unassembled WGS sequence"/>
</dbReference>
<comment type="caution">
    <text evidence="1">The sequence shown here is derived from an EMBL/GenBank/DDBJ whole genome shotgun (WGS) entry which is preliminary data.</text>
</comment>
<evidence type="ECO:0000313" key="1">
    <source>
        <dbReference type="EMBL" id="KAH3781452.1"/>
    </source>
</evidence>
<gene>
    <name evidence="1" type="ORF">DPMN_159282</name>
</gene>
<reference evidence="1" key="2">
    <citation type="submission" date="2020-11" db="EMBL/GenBank/DDBJ databases">
        <authorList>
            <person name="McCartney M.A."/>
            <person name="Auch B."/>
            <person name="Kono T."/>
            <person name="Mallez S."/>
            <person name="Becker A."/>
            <person name="Gohl D.M."/>
            <person name="Silverstein K.A.T."/>
            <person name="Koren S."/>
            <person name="Bechman K.B."/>
            <person name="Herman A."/>
            <person name="Abrahante J.E."/>
            <person name="Garbe J."/>
        </authorList>
    </citation>
    <scope>NUCLEOTIDE SEQUENCE</scope>
    <source>
        <strain evidence="1">Duluth1</strain>
        <tissue evidence="1">Whole animal</tissue>
    </source>
</reference>